<reference evidence="4 5" key="1">
    <citation type="submission" date="2023-07" db="EMBL/GenBank/DDBJ databases">
        <title>Sequencing the genomes of 1000 actinobacteria strains.</title>
        <authorList>
            <person name="Klenk H.-P."/>
        </authorList>
    </citation>
    <scope>NUCLEOTIDE SEQUENCE [LARGE SCALE GENOMIC DNA]</scope>
    <source>
        <strain evidence="4 5">DSM 14555</strain>
    </source>
</reference>
<dbReference type="SUPFAM" id="SSF56042">
    <property type="entry name" value="PurM C-terminal domain-like"/>
    <property type="match status" value="1"/>
</dbReference>
<protein>
    <recommendedName>
        <fullName evidence="1">Thiamine-monophosphate kinase</fullName>
        <shortName evidence="1">TMP kinase</shortName>
        <shortName evidence="1">Thiamine-phosphate kinase</shortName>
        <ecNumber evidence="1">2.7.4.16</ecNumber>
    </recommendedName>
</protein>
<keyword evidence="1" id="KW-0460">Magnesium</keyword>
<keyword evidence="1" id="KW-0479">Metal-binding</keyword>
<feature type="binding site" evidence="1">
    <location>
        <position position="75"/>
    </location>
    <ligand>
        <name>Mg(2+)</name>
        <dbReference type="ChEBI" id="CHEBI:18420"/>
        <label>1</label>
    </ligand>
</feature>
<feature type="binding site" evidence="1">
    <location>
        <begin position="160"/>
        <end position="161"/>
    </location>
    <ligand>
        <name>ATP</name>
        <dbReference type="ChEBI" id="CHEBI:30616"/>
    </ligand>
</feature>
<feature type="binding site" evidence="1">
    <location>
        <position position="161"/>
    </location>
    <ligand>
        <name>Mg(2+)</name>
        <dbReference type="ChEBI" id="CHEBI:18420"/>
        <label>1</label>
    </ligand>
</feature>
<comment type="caution">
    <text evidence="4">The sequence shown here is derived from an EMBL/GenBank/DDBJ whole genome shotgun (WGS) entry which is preliminary data.</text>
</comment>
<dbReference type="PIRSF" id="PIRSF005303">
    <property type="entry name" value="Thiam_monoph_kin"/>
    <property type="match status" value="1"/>
</dbReference>
<dbReference type="NCBIfam" id="TIGR01379">
    <property type="entry name" value="thiL"/>
    <property type="match status" value="1"/>
</dbReference>
<dbReference type="HAMAP" id="MF_02128">
    <property type="entry name" value="TMP_kinase"/>
    <property type="match status" value="1"/>
</dbReference>
<feature type="region of interest" description="Disordered" evidence="2">
    <location>
        <begin position="1"/>
        <end position="27"/>
    </location>
</feature>
<feature type="compositionally biased region" description="Polar residues" evidence="2">
    <location>
        <begin position="1"/>
        <end position="13"/>
    </location>
</feature>
<feature type="binding site" evidence="1">
    <location>
        <position position="357"/>
    </location>
    <ligand>
        <name>substrate</name>
    </ligand>
</feature>
<feature type="binding site" evidence="1">
    <location>
        <position position="60"/>
    </location>
    <ligand>
        <name>Mg(2+)</name>
        <dbReference type="ChEBI" id="CHEBI:18420"/>
        <label>4</label>
    </ligand>
</feature>
<organism evidence="4 5">
    <name type="scientific">Arthrobacter russicus</name>
    <dbReference type="NCBI Taxonomy" id="172040"/>
    <lineage>
        <taxon>Bacteria</taxon>
        <taxon>Bacillati</taxon>
        <taxon>Actinomycetota</taxon>
        <taxon>Actinomycetes</taxon>
        <taxon>Micrococcales</taxon>
        <taxon>Micrococcaceae</taxon>
        <taxon>Arthrobacter</taxon>
    </lineage>
</organism>
<dbReference type="EC" id="2.7.4.16" evidence="1"/>
<evidence type="ECO:0000313" key="4">
    <source>
        <dbReference type="EMBL" id="MDR6268260.1"/>
    </source>
</evidence>
<accession>A0ABU1J781</accession>
<dbReference type="NCBIfam" id="NF004351">
    <property type="entry name" value="PRK05731.1-4"/>
    <property type="match status" value="1"/>
</dbReference>
<proteinExistence type="inferred from homology"/>
<feature type="binding site" evidence="1">
    <location>
        <position position="308"/>
    </location>
    <ligand>
        <name>substrate</name>
    </ligand>
</feature>
<dbReference type="Proteomes" id="UP001185069">
    <property type="component" value="Unassembled WGS sequence"/>
</dbReference>
<sequence length="362" mass="36788">MDEQNPASPTDEQTAADPSRSDQPTVDQLTVDQLSEGQLLARIFPRLRASASALIGPGDDAAVLTAPDGRVVISTDTLVQDQDFRLLWNNGCSSGGFEVGWKAAAQNLSDINAMGAVATGMVVSLTLPGATPVAWAEGLAEGLSQAISALGASGCGVVGGDLSGGREISVTVTVLGDLARRAPVLRSGAEPGDQLAIAGRLGWAAAGWALLESGIPFAALSPAEQRLIEAFHCPRPPLPAGPLAAASGAKAMLDISDGLIRDAGRLAGSSGVRIDLDARVLAGFREPLEAAASRLGASALDWVLGGGEDYGLLSAFDGDAQLPHGFAAIGSILSKKDGTAPESAVTVSGRHSDTVGWDHFAD</sequence>
<dbReference type="InterPro" id="IPR016188">
    <property type="entry name" value="PurM-like_N"/>
</dbReference>
<dbReference type="InterPro" id="IPR036921">
    <property type="entry name" value="PurM-like_N_sf"/>
</dbReference>
<evidence type="ECO:0000313" key="5">
    <source>
        <dbReference type="Proteomes" id="UP001185069"/>
    </source>
</evidence>
<feature type="binding site" evidence="1">
    <location>
        <position position="110"/>
    </location>
    <ligand>
        <name>Mg(2+)</name>
        <dbReference type="ChEBI" id="CHEBI:18420"/>
        <label>3</label>
    </ligand>
</feature>
<comment type="catalytic activity">
    <reaction evidence="1">
        <text>thiamine phosphate + ATP = thiamine diphosphate + ADP</text>
        <dbReference type="Rhea" id="RHEA:15913"/>
        <dbReference type="ChEBI" id="CHEBI:30616"/>
        <dbReference type="ChEBI" id="CHEBI:37575"/>
        <dbReference type="ChEBI" id="CHEBI:58937"/>
        <dbReference type="ChEBI" id="CHEBI:456216"/>
        <dbReference type="EC" id="2.7.4.16"/>
    </reaction>
</comment>
<dbReference type="Pfam" id="PF00586">
    <property type="entry name" value="AIRS"/>
    <property type="match status" value="1"/>
</dbReference>
<keyword evidence="1" id="KW-0067">ATP-binding</keyword>
<dbReference type="InterPro" id="IPR036676">
    <property type="entry name" value="PurM-like_C_sf"/>
</dbReference>
<evidence type="ECO:0000256" key="2">
    <source>
        <dbReference type="SAM" id="MobiDB-lite"/>
    </source>
</evidence>
<feature type="binding site" evidence="1">
    <location>
        <position position="83"/>
    </location>
    <ligand>
        <name>substrate</name>
    </ligand>
</feature>
<dbReference type="PANTHER" id="PTHR30270:SF0">
    <property type="entry name" value="THIAMINE-MONOPHOSPHATE KINASE"/>
    <property type="match status" value="1"/>
</dbReference>
<feature type="domain" description="PurM-like N-terminal" evidence="3">
    <location>
        <begin position="58"/>
        <end position="176"/>
    </location>
</feature>
<feature type="binding site" evidence="1">
    <location>
        <position position="256"/>
    </location>
    <ligand>
        <name>ATP</name>
        <dbReference type="ChEBI" id="CHEBI:30616"/>
    </ligand>
</feature>
<keyword evidence="1" id="KW-0547">Nucleotide-binding</keyword>
<dbReference type="InterPro" id="IPR006283">
    <property type="entry name" value="ThiL-like"/>
</dbReference>
<feature type="binding site" evidence="1">
    <location>
        <position position="74"/>
    </location>
    <ligand>
        <name>Mg(2+)</name>
        <dbReference type="ChEBI" id="CHEBI:18420"/>
        <label>4</label>
    </ligand>
</feature>
<feature type="binding site" evidence="1">
    <location>
        <position position="76"/>
    </location>
    <ligand>
        <name>Mg(2+)</name>
        <dbReference type="ChEBI" id="CHEBI:18420"/>
        <label>1</label>
    </ligand>
</feature>
<feature type="binding site" evidence="1">
    <location>
        <position position="257"/>
    </location>
    <ligand>
        <name>Mg(2+)</name>
        <dbReference type="ChEBI" id="CHEBI:18420"/>
        <label>5</label>
    </ligand>
</feature>
<comment type="miscellaneous">
    <text evidence="1">Reaction mechanism of ThiL seems to utilize a direct, inline transfer of the gamma-phosphate of ATP to TMP rather than a phosphorylated enzyme intermediate.</text>
</comment>
<comment type="pathway">
    <text evidence="1">Cofactor biosynthesis; thiamine diphosphate biosynthesis; thiamine diphosphate from thiamine phosphate: step 1/1.</text>
</comment>
<dbReference type="Gene3D" id="3.30.1330.10">
    <property type="entry name" value="PurM-like, N-terminal domain"/>
    <property type="match status" value="1"/>
</dbReference>
<keyword evidence="5" id="KW-1185">Reference proteome</keyword>
<feature type="binding site" evidence="1">
    <location>
        <position position="60"/>
    </location>
    <ligand>
        <name>Mg(2+)</name>
        <dbReference type="ChEBI" id="CHEBI:18420"/>
        <label>3</label>
    </ligand>
</feature>
<keyword evidence="1 4" id="KW-0808">Transferase</keyword>
<feature type="binding site" evidence="1">
    <location>
        <position position="186"/>
    </location>
    <ligand>
        <name>ATP</name>
        <dbReference type="ChEBI" id="CHEBI:30616"/>
    </ligand>
</feature>
<feature type="binding site" evidence="1">
    <location>
        <position position="76"/>
    </location>
    <ligand>
        <name>Mg(2+)</name>
        <dbReference type="ChEBI" id="CHEBI:18420"/>
        <label>2</label>
    </ligand>
</feature>
<comment type="similarity">
    <text evidence="1">Belongs to the thiamine-monophosphate kinase family.</text>
</comment>
<feature type="binding site" evidence="1">
    <location>
        <position position="110"/>
    </location>
    <ligand>
        <name>Mg(2+)</name>
        <dbReference type="ChEBI" id="CHEBI:18420"/>
        <label>2</label>
    </ligand>
</feature>
<evidence type="ECO:0000256" key="1">
    <source>
        <dbReference type="HAMAP-Rule" id="MF_02128"/>
    </source>
</evidence>
<dbReference type="EMBL" id="JAVDQF010000001">
    <property type="protein sequence ID" value="MDR6268260.1"/>
    <property type="molecule type" value="Genomic_DNA"/>
</dbReference>
<dbReference type="SUPFAM" id="SSF55326">
    <property type="entry name" value="PurM N-terminal domain-like"/>
    <property type="match status" value="1"/>
</dbReference>
<comment type="caution">
    <text evidence="1">Lacks conserved residue(s) required for the propagation of feature annotation.</text>
</comment>
<dbReference type="CDD" id="cd02194">
    <property type="entry name" value="ThiL"/>
    <property type="match status" value="1"/>
</dbReference>
<dbReference type="GO" id="GO:0009030">
    <property type="term" value="F:thiamine-phosphate kinase activity"/>
    <property type="evidence" value="ECO:0007669"/>
    <property type="project" value="UniProtKB-EC"/>
</dbReference>
<comment type="function">
    <text evidence="1">Catalyzes the ATP-dependent phosphorylation of thiamine-monophosphate (TMP) to form thiamine-pyrophosphate (TPP), the active form of vitamin B1.</text>
</comment>
<keyword evidence="1 4" id="KW-0418">Kinase</keyword>
<feature type="binding site" evidence="1">
    <location>
        <position position="254"/>
    </location>
    <ligand>
        <name>Mg(2+)</name>
        <dbReference type="ChEBI" id="CHEBI:18420"/>
        <label>3</label>
    </ligand>
</feature>
<dbReference type="Gene3D" id="3.90.650.10">
    <property type="entry name" value="PurM-like C-terminal domain"/>
    <property type="match status" value="1"/>
</dbReference>
<gene>
    <name evidence="1" type="primary">thiL</name>
    <name evidence="4" type="ORF">JOE69_000498</name>
</gene>
<keyword evidence="1" id="KW-0784">Thiamine biosynthesis</keyword>
<evidence type="ECO:0000259" key="3">
    <source>
        <dbReference type="Pfam" id="PF00586"/>
    </source>
</evidence>
<dbReference type="PANTHER" id="PTHR30270">
    <property type="entry name" value="THIAMINE-MONOPHOSPHATE KINASE"/>
    <property type="match status" value="1"/>
</dbReference>
<name>A0ABU1J781_9MICC</name>
<feature type="binding site" evidence="1">
    <location>
        <position position="110"/>
    </location>
    <ligand>
        <name>Mg(2+)</name>
        <dbReference type="ChEBI" id="CHEBI:18420"/>
        <label>4</label>
    </ligand>
</feature>